<evidence type="ECO:0000313" key="6">
    <source>
        <dbReference type="EMBL" id="SKB83836.1"/>
    </source>
</evidence>
<feature type="domain" description="Methyltransferase" evidence="4">
    <location>
        <begin position="114"/>
        <end position="193"/>
    </location>
</feature>
<dbReference type="InterPro" id="IPR002052">
    <property type="entry name" value="DNA_methylase_N6_adenine_CS"/>
</dbReference>
<protein>
    <submittedName>
        <fullName evidence="6">Release factor glutamine methyltransferase</fullName>
    </submittedName>
</protein>
<dbReference type="STRING" id="1513896.SAMN05660841_02606"/>
<dbReference type="GO" id="GO:0003676">
    <property type="term" value="F:nucleic acid binding"/>
    <property type="evidence" value="ECO:0007669"/>
    <property type="project" value="InterPro"/>
</dbReference>
<evidence type="ECO:0000256" key="1">
    <source>
        <dbReference type="ARBA" id="ARBA00022603"/>
    </source>
</evidence>
<dbReference type="Gene3D" id="1.10.8.10">
    <property type="entry name" value="DNA helicase RuvA subunit, C-terminal domain"/>
    <property type="match status" value="1"/>
</dbReference>
<dbReference type="NCBIfam" id="TIGR00536">
    <property type="entry name" value="hemK_fam"/>
    <property type="match status" value="1"/>
</dbReference>
<dbReference type="GO" id="GO:0008276">
    <property type="term" value="F:protein methyltransferase activity"/>
    <property type="evidence" value="ECO:0007669"/>
    <property type="project" value="InterPro"/>
</dbReference>
<evidence type="ECO:0000259" key="4">
    <source>
        <dbReference type="Pfam" id="PF13847"/>
    </source>
</evidence>
<sequence>MNNTWQEIAELFQIELNELYPSAEIKELFSLTVEHLSGRRSNQLHFLKNEQPPPQASAEIDNILAQLKTGKPIQHILGYAHFYGHIFEVSEHTLIPRPETEELVHLIRQDHKNTKNKSCIDIGTGTGCIPISLAKCMPQHQYWAIDISKEALEVAKRNAQKNDVDIQFIQMDILEWDLVFASDLKFDIIVSNPPYITTIEKADMHQNVLAFEPHSALFVEDSAPLLFYDYIGDFAKEHLASTGYLYFEINQYLADETAELLSKKGFNNVQLFNDINGAKRMIRANAPS</sequence>
<keyword evidence="3" id="KW-0949">S-adenosyl-L-methionine</keyword>
<dbReference type="EMBL" id="FUZF01000011">
    <property type="protein sequence ID" value="SKB83836.1"/>
    <property type="molecule type" value="Genomic_DNA"/>
</dbReference>
<proteinExistence type="predicted"/>
<dbReference type="CDD" id="cd02440">
    <property type="entry name" value="AdoMet_MTases"/>
    <property type="match status" value="1"/>
</dbReference>
<dbReference type="PROSITE" id="PS00092">
    <property type="entry name" value="N6_MTASE"/>
    <property type="match status" value="1"/>
</dbReference>
<name>A0A1T5EIW7_9SPHI</name>
<keyword evidence="7" id="KW-1185">Reference proteome</keyword>
<dbReference type="InterPro" id="IPR029063">
    <property type="entry name" value="SAM-dependent_MTases_sf"/>
</dbReference>
<dbReference type="Pfam" id="PF13847">
    <property type="entry name" value="Methyltransf_31"/>
    <property type="match status" value="1"/>
</dbReference>
<dbReference type="Pfam" id="PF17827">
    <property type="entry name" value="PrmC_N"/>
    <property type="match status" value="1"/>
</dbReference>
<dbReference type="GO" id="GO:0032259">
    <property type="term" value="P:methylation"/>
    <property type="evidence" value="ECO:0007669"/>
    <property type="project" value="UniProtKB-KW"/>
</dbReference>
<dbReference type="SUPFAM" id="SSF53335">
    <property type="entry name" value="S-adenosyl-L-methionine-dependent methyltransferases"/>
    <property type="match status" value="1"/>
</dbReference>
<evidence type="ECO:0000256" key="3">
    <source>
        <dbReference type="ARBA" id="ARBA00022691"/>
    </source>
</evidence>
<dbReference type="AlphaFoldDB" id="A0A1T5EIW7"/>
<dbReference type="InterPro" id="IPR040758">
    <property type="entry name" value="PrmC_N"/>
</dbReference>
<dbReference type="NCBIfam" id="TIGR03534">
    <property type="entry name" value="RF_mod_PrmC"/>
    <property type="match status" value="1"/>
</dbReference>
<accession>A0A1T5EIW7</accession>
<dbReference type="PANTHER" id="PTHR18895:SF74">
    <property type="entry name" value="MTRF1L RELEASE FACTOR GLUTAMINE METHYLTRANSFERASE"/>
    <property type="match status" value="1"/>
</dbReference>
<evidence type="ECO:0000256" key="2">
    <source>
        <dbReference type="ARBA" id="ARBA00022679"/>
    </source>
</evidence>
<dbReference type="Gene3D" id="3.40.50.150">
    <property type="entry name" value="Vaccinia Virus protein VP39"/>
    <property type="match status" value="1"/>
</dbReference>
<evidence type="ECO:0000313" key="7">
    <source>
        <dbReference type="Proteomes" id="UP000190150"/>
    </source>
</evidence>
<reference evidence="7" key="1">
    <citation type="submission" date="2017-02" db="EMBL/GenBank/DDBJ databases">
        <authorList>
            <person name="Varghese N."/>
            <person name="Submissions S."/>
        </authorList>
    </citation>
    <scope>NUCLEOTIDE SEQUENCE [LARGE SCALE GENOMIC DNA]</scope>
    <source>
        <strain evidence="7">DSM 24091</strain>
    </source>
</reference>
<dbReference type="RefSeq" id="WP_079643510.1">
    <property type="nucleotide sequence ID" value="NZ_FUZF01000011.1"/>
</dbReference>
<keyword evidence="2 6" id="KW-0808">Transferase</keyword>
<organism evidence="6 7">
    <name type="scientific">Sphingobacterium nematocida</name>
    <dbReference type="NCBI Taxonomy" id="1513896"/>
    <lineage>
        <taxon>Bacteria</taxon>
        <taxon>Pseudomonadati</taxon>
        <taxon>Bacteroidota</taxon>
        <taxon>Sphingobacteriia</taxon>
        <taxon>Sphingobacteriales</taxon>
        <taxon>Sphingobacteriaceae</taxon>
        <taxon>Sphingobacterium</taxon>
    </lineage>
</organism>
<dbReference type="OrthoDB" id="9800643at2"/>
<dbReference type="InterPro" id="IPR050320">
    <property type="entry name" value="N5-glutamine_MTase"/>
</dbReference>
<dbReference type="PANTHER" id="PTHR18895">
    <property type="entry name" value="HEMK METHYLTRANSFERASE"/>
    <property type="match status" value="1"/>
</dbReference>
<gene>
    <name evidence="6" type="ORF">SAMN05660841_02606</name>
</gene>
<dbReference type="InterPro" id="IPR019874">
    <property type="entry name" value="RF_methyltr_PrmC"/>
</dbReference>
<dbReference type="InterPro" id="IPR004556">
    <property type="entry name" value="HemK-like"/>
</dbReference>
<keyword evidence="1 6" id="KW-0489">Methyltransferase</keyword>
<evidence type="ECO:0000259" key="5">
    <source>
        <dbReference type="Pfam" id="PF17827"/>
    </source>
</evidence>
<dbReference type="Proteomes" id="UP000190150">
    <property type="component" value="Unassembled WGS sequence"/>
</dbReference>
<dbReference type="InterPro" id="IPR025714">
    <property type="entry name" value="Methyltranfer_dom"/>
</dbReference>
<feature type="domain" description="Release factor glutamine methyltransferase N-terminal" evidence="5">
    <location>
        <begin position="31"/>
        <end position="78"/>
    </location>
</feature>